<dbReference type="EMBL" id="CAJVCH010563964">
    <property type="protein sequence ID" value="CAG7832213.1"/>
    <property type="molecule type" value="Genomic_DNA"/>
</dbReference>
<reference evidence="6" key="1">
    <citation type="submission" date="2021-06" db="EMBL/GenBank/DDBJ databases">
        <authorList>
            <person name="Hodson N. C."/>
            <person name="Mongue J. A."/>
            <person name="Jaron S. K."/>
        </authorList>
    </citation>
    <scope>NUCLEOTIDE SEQUENCE</scope>
</reference>
<evidence type="ECO:0000256" key="3">
    <source>
        <dbReference type="ARBA" id="ARBA00022989"/>
    </source>
</evidence>
<sequence length="78" mass="8836">MYAISRFLAGFGMGGCFVVYLVHLMEFLTPSWRTICGCVSLWPIGEMLLGLIAYLVPNWRYLTVITALPTFLVLLMFP</sequence>
<name>A0A8J2PIX4_9HEXA</name>
<protein>
    <recommendedName>
        <fullName evidence="8">Solute carrier family 22 member 3</fullName>
    </recommendedName>
</protein>
<organism evidence="6 7">
    <name type="scientific">Allacma fusca</name>
    <dbReference type="NCBI Taxonomy" id="39272"/>
    <lineage>
        <taxon>Eukaryota</taxon>
        <taxon>Metazoa</taxon>
        <taxon>Ecdysozoa</taxon>
        <taxon>Arthropoda</taxon>
        <taxon>Hexapoda</taxon>
        <taxon>Collembola</taxon>
        <taxon>Symphypleona</taxon>
        <taxon>Sminthuridae</taxon>
        <taxon>Allacma</taxon>
    </lineage>
</organism>
<dbReference type="AlphaFoldDB" id="A0A8J2PIX4"/>
<comment type="caution">
    <text evidence="6">The sequence shown here is derived from an EMBL/GenBank/DDBJ whole genome shotgun (WGS) entry which is preliminary data.</text>
</comment>
<dbReference type="Proteomes" id="UP000708208">
    <property type="component" value="Unassembled WGS sequence"/>
</dbReference>
<dbReference type="OrthoDB" id="2261376at2759"/>
<evidence type="ECO:0008006" key="8">
    <source>
        <dbReference type="Google" id="ProtNLM"/>
    </source>
</evidence>
<evidence type="ECO:0000256" key="1">
    <source>
        <dbReference type="ARBA" id="ARBA00004141"/>
    </source>
</evidence>
<keyword evidence="2 5" id="KW-0812">Transmembrane</keyword>
<evidence type="ECO:0000313" key="6">
    <source>
        <dbReference type="EMBL" id="CAG7832213.1"/>
    </source>
</evidence>
<accession>A0A8J2PIX4</accession>
<keyword evidence="4 5" id="KW-0472">Membrane</keyword>
<proteinExistence type="predicted"/>
<feature type="transmembrane region" description="Helical" evidence="5">
    <location>
        <begin position="59"/>
        <end position="77"/>
    </location>
</feature>
<keyword evidence="3 5" id="KW-1133">Transmembrane helix</keyword>
<feature type="transmembrane region" description="Helical" evidence="5">
    <location>
        <begin position="7"/>
        <end position="25"/>
    </location>
</feature>
<evidence type="ECO:0000256" key="5">
    <source>
        <dbReference type="SAM" id="Phobius"/>
    </source>
</evidence>
<dbReference type="GO" id="GO:0016020">
    <property type="term" value="C:membrane"/>
    <property type="evidence" value="ECO:0007669"/>
    <property type="project" value="UniProtKB-SubCell"/>
</dbReference>
<evidence type="ECO:0000256" key="4">
    <source>
        <dbReference type="ARBA" id="ARBA00023136"/>
    </source>
</evidence>
<evidence type="ECO:0000256" key="2">
    <source>
        <dbReference type="ARBA" id="ARBA00022692"/>
    </source>
</evidence>
<feature type="transmembrane region" description="Helical" evidence="5">
    <location>
        <begin position="31"/>
        <end position="52"/>
    </location>
</feature>
<gene>
    <name evidence="6" type="ORF">AFUS01_LOCUS41909</name>
</gene>
<keyword evidence="7" id="KW-1185">Reference proteome</keyword>
<evidence type="ECO:0000313" key="7">
    <source>
        <dbReference type="Proteomes" id="UP000708208"/>
    </source>
</evidence>
<comment type="subcellular location">
    <subcellularLocation>
        <location evidence="1">Membrane</location>
        <topology evidence="1">Multi-pass membrane protein</topology>
    </subcellularLocation>
</comment>
<dbReference type="PANTHER" id="PTHR24064">
    <property type="entry name" value="SOLUTE CARRIER FAMILY 22 MEMBER"/>
    <property type="match status" value="1"/>
</dbReference>